<evidence type="ECO:0000313" key="2">
    <source>
        <dbReference type="Proteomes" id="UP000439550"/>
    </source>
</evidence>
<dbReference type="RefSeq" id="WP_153496406.1">
    <property type="nucleotide sequence ID" value="NZ_CAXYUY010000008.1"/>
</dbReference>
<dbReference type="EMBL" id="WITJ01000009">
    <property type="protein sequence ID" value="MQW39736.1"/>
    <property type="molecule type" value="Genomic_DNA"/>
</dbReference>
<keyword evidence="2" id="KW-1185">Reference proteome</keyword>
<sequence length="68" mass="8171">MRITKAALQHVIDENPLHSLGHLAQRLESSHSEIEKLLKTYHLEDYRLDKIKKLRRKEGRKRRDSVER</sequence>
<reference evidence="1 2" key="1">
    <citation type="submission" date="2019-10" db="EMBL/GenBank/DDBJ databases">
        <authorList>
            <person name="Dong K."/>
        </authorList>
    </citation>
    <scope>NUCLEOTIDE SEQUENCE [LARGE SCALE GENOMIC DNA]</scope>
    <source>
        <strain evidence="1 2">DSM 28960</strain>
    </source>
</reference>
<gene>
    <name evidence="1" type="ORF">GHI93_07335</name>
</gene>
<evidence type="ECO:0008006" key="3">
    <source>
        <dbReference type="Google" id="ProtNLM"/>
    </source>
</evidence>
<evidence type="ECO:0000313" key="1">
    <source>
        <dbReference type="EMBL" id="MQW39736.1"/>
    </source>
</evidence>
<dbReference type="AlphaFoldDB" id="A0A7X1ZAH8"/>
<organism evidence="1 2">
    <name type="scientific">Lactococcus hircilactis</name>
    <dbReference type="NCBI Taxonomy" id="1494462"/>
    <lineage>
        <taxon>Bacteria</taxon>
        <taxon>Bacillati</taxon>
        <taxon>Bacillota</taxon>
        <taxon>Bacilli</taxon>
        <taxon>Lactobacillales</taxon>
        <taxon>Streptococcaceae</taxon>
        <taxon>Lactococcus</taxon>
    </lineage>
</organism>
<comment type="caution">
    <text evidence="1">The sequence shown here is derived from an EMBL/GenBank/DDBJ whole genome shotgun (WGS) entry which is preliminary data.</text>
</comment>
<proteinExistence type="predicted"/>
<dbReference type="Proteomes" id="UP000439550">
    <property type="component" value="Unassembled WGS sequence"/>
</dbReference>
<dbReference type="OrthoDB" id="2242828at2"/>
<accession>A0A7X1ZAH8</accession>
<name>A0A7X1ZAH8_9LACT</name>
<protein>
    <recommendedName>
        <fullName evidence="3">Transposase</fullName>
    </recommendedName>
</protein>